<proteinExistence type="predicted"/>
<reference evidence="2 3" key="1">
    <citation type="submission" date="2018-10" db="EMBL/GenBank/DDBJ databases">
        <title>Complete Genome Sequence and Transcriptomic Profiles of a Marine Bacterium, Pseudoalteromonas agarivorans Hao 2018.</title>
        <authorList>
            <person name="Hao L."/>
        </authorList>
    </citation>
    <scope>NUCLEOTIDE SEQUENCE [LARGE SCALE GENOMIC DNA]</scope>
    <source>
        <strain evidence="2 3">Hao 2018</strain>
    </source>
</reference>
<accession>A0AAD0TZR5</accession>
<dbReference type="AlphaFoldDB" id="A0AAD0TZR5"/>
<dbReference type="EMBL" id="CP033065">
    <property type="protein sequence ID" value="AYM87038.1"/>
    <property type="molecule type" value="Genomic_DNA"/>
</dbReference>
<organism evidence="2 3">
    <name type="scientific">Pseudoalteromonas agarivorans</name>
    <dbReference type="NCBI Taxonomy" id="176102"/>
    <lineage>
        <taxon>Bacteria</taxon>
        <taxon>Pseudomonadati</taxon>
        <taxon>Pseudomonadota</taxon>
        <taxon>Gammaproteobacteria</taxon>
        <taxon>Alteromonadales</taxon>
        <taxon>Pseudoalteromonadaceae</taxon>
        <taxon>Pseudoalteromonas</taxon>
    </lineage>
</organism>
<feature type="transmembrane region" description="Helical" evidence="1">
    <location>
        <begin position="7"/>
        <end position="23"/>
    </location>
</feature>
<keyword evidence="1" id="KW-0472">Membrane</keyword>
<sequence length="85" mass="9737">MSKAIKFRVYLSALIICVIGFMFSPASSQFYTNPFYIGSFIFAIALIVNVINYFCPNCKKNQVMQSATSYRLPRNKCYHCGEEIN</sequence>
<evidence type="ECO:0000313" key="2">
    <source>
        <dbReference type="EMBL" id="AYM87038.1"/>
    </source>
</evidence>
<keyword evidence="1" id="KW-0812">Transmembrane</keyword>
<feature type="transmembrane region" description="Helical" evidence="1">
    <location>
        <begin position="35"/>
        <end position="55"/>
    </location>
</feature>
<gene>
    <name evidence="2" type="ORF">D9T18_10175</name>
</gene>
<evidence type="ECO:0000256" key="1">
    <source>
        <dbReference type="SAM" id="Phobius"/>
    </source>
</evidence>
<dbReference type="Proteomes" id="UP000279995">
    <property type="component" value="Chromosome I"/>
</dbReference>
<keyword evidence="1" id="KW-1133">Transmembrane helix</keyword>
<evidence type="ECO:0000313" key="3">
    <source>
        <dbReference type="Proteomes" id="UP000279995"/>
    </source>
</evidence>
<protein>
    <submittedName>
        <fullName evidence="2">Uncharacterized protein</fullName>
    </submittedName>
</protein>
<name>A0AAD0TZR5_9GAMM</name>